<dbReference type="PANTHER" id="PTHR42893">
    <property type="entry name" value="PROTEIN DETOXIFICATION 44, CHLOROPLASTIC-RELATED"/>
    <property type="match status" value="1"/>
</dbReference>
<sequence length="462" mass="48175">MDNSQGAAHDADKSQPHTETYSTRSIFALAIPALGALVIEPTLTFIDSVMVGHLGVSQLAGLAVGAAVMNTLVGIFVFLAYSTTASTAAHIGGGNRTRALETGVHAIWLALGLGIAVLILVEVSAPWLVELLGADSQTLAPAVEYLRFGAPGMVGMLTILAATGTLRGMLDTKTPLYVLAGGAVINVSGNFLFIYGLNLGIIGAGISLSITQTLMACVLVLKVLAEAKRTGASLRPQRTGIWDSARTGIPLLWRTISLRIALLATLSVAAVTGATALAAHQVVMSIWTIASFALDALAIAAQSLVGVAIGAGNLEELRRLVRRLTLWGVCGGVGLGVILVASSPWTPLLFGSDPSMHQIASGALLAAGLCLPIGALVFQLDGILIGAQQGPYLAKMGVLTLVGYLPALGILYWWILHQGTLDVAAQSTVMIWLWIAFSGWFMTLRAGTNWMRARSLGEPRAN</sequence>
<dbReference type="Pfam" id="PF01554">
    <property type="entry name" value="MatE"/>
    <property type="match status" value="2"/>
</dbReference>
<dbReference type="InterPro" id="IPR044644">
    <property type="entry name" value="DinF-like"/>
</dbReference>
<keyword evidence="4 6" id="KW-1133">Transmembrane helix</keyword>
<feature type="transmembrane region" description="Helical" evidence="6">
    <location>
        <begin position="176"/>
        <end position="195"/>
    </location>
</feature>
<dbReference type="NCBIfam" id="TIGR00797">
    <property type="entry name" value="matE"/>
    <property type="match status" value="1"/>
</dbReference>
<dbReference type="RefSeq" id="WP_206192693.1">
    <property type="nucleotide sequence ID" value="NZ_VULO01000016.1"/>
</dbReference>
<dbReference type="Proteomes" id="UP000470875">
    <property type="component" value="Unassembled WGS sequence"/>
</dbReference>
<feature type="transmembrane region" description="Helical" evidence="6">
    <location>
        <begin position="427"/>
        <end position="444"/>
    </location>
</feature>
<comment type="similarity">
    <text evidence="2">Belongs to the multi antimicrobial extrusion (MATE) (TC 2.A.66.1) family.</text>
</comment>
<dbReference type="EMBL" id="VULO01000016">
    <property type="protein sequence ID" value="MSS85359.1"/>
    <property type="molecule type" value="Genomic_DNA"/>
</dbReference>
<dbReference type="GO" id="GO:0005886">
    <property type="term" value="C:plasma membrane"/>
    <property type="evidence" value="ECO:0007669"/>
    <property type="project" value="TreeGrafter"/>
</dbReference>
<dbReference type="PANTHER" id="PTHR42893:SF46">
    <property type="entry name" value="PROTEIN DETOXIFICATION 44, CHLOROPLASTIC"/>
    <property type="match status" value="1"/>
</dbReference>
<comment type="caution">
    <text evidence="7">The sequence shown here is derived from an EMBL/GenBank/DDBJ whole genome shotgun (WGS) entry which is preliminary data.</text>
</comment>
<keyword evidence="3 6" id="KW-0812">Transmembrane</keyword>
<evidence type="ECO:0000313" key="8">
    <source>
        <dbReference type="Proteomes" id="UP000470875"/>
    </source>
</evidence>
<dbReference type="GO" id="GO:0042910">
    <property type="term" value="F:xenobiotic transmembrane transporter activity"/>
    <property type="evidence" value="ECO:0007669"/>
    <property type="project" value="InterPro"/>
</dbReference>
<comment type="subcellular location">
    <subcellularLocation>
        <location evidence="1">Membrane</location>
        <topology evidence="1">Multi-pass membrane protein</topology>
    </subcellularLocation>
</comment>
<evidence type="ECO:0000313" key="7">
    <source>
        <dbReference type="EMBL" id="MSS85359.1"/>
    </source>
</evidence>
<evidence type="ECO:0000256" key="1">
    <source>
        <dbReference type="ARBA" id="ARBA00004141"/>
    </source>
</evidence>
<feature type="transmembrane region" description="Helical" evidence="6">
    <location>
        <begin position="201"/>
        <end position="225"/>
    </location>
</feature>
<feature type="transmembrane region" description="Helical" evidence="6">
    <location>
        <begin position="21"/>
        <end position="39"/>
    </location>
</feature>
<name>A0A6N7VUA2_9ACTO</name>
<accession>A0A6N7VUA2</accession>
<gene>
    <name evidence="7" type="ORF">FYJ24_11480</name>
</gene>
<dbReference type="GO" id="GO:0015297">
    <property type="term" value="F:antiporter activity"/>
    <property type="evidence" value="ECO:0007669"/>
    <property type="project" value="InterPro"/>
</dbReference>
<organism evidence="7 8">
    <name type="scientific">Scrofimicrobium canadense</name>
    <dbReference type="NCBI Taxonomy" id="2652290"/>
    <lineage>
        <taxon>Bacteria</taxon>
        <taxon>Bacillati</taxon>
        <taxon>Actinomycetota</taxon>
        <taxon>Actinomycetes</taxon>
        <taxon>Actinomycetales</taxon>
        <taxon>Actinomycetaceae</taxon>
        <taxon>Scrofimicrobium</taxon>
    </lineage>
</organism>
<feature type="transmembrane region" description="Helical" evidence="6">
    <location>
        <begin position="59"/>
        <end position="81"/>
    </location>
</feature>
<feature type="transmembrane region" description="Helical" evidence="6">
    <location>
        <begin position="324"/>
        <end position="346"/>
    </location>
</feature>
<dbReference type="InterPro" id="IPR002528">
    <property type="entry name" value="MATE_fam"/>
</dbReference>
<reference evidence="7 8" key="1">
    <citation type="submission" date="2019-08" db="EMBL/GenBank/DDBJ databases">
        <title>In-depth cultivation of the pig gut microbiome towards novel bacterial diversity and tailored functional studies.</title>
        <authorList>
            <person name="Wylensek D."/>
            <person name="Hitch T.C.A."/>
            <person name="Clavel T."/>
        </authorList>
    </citation>
    <scope>NUCLEOTIDE SEQUENCE [LARGE SCALE GENOMIC DNA]</scope>
    <source>
        <strain evidence="7 8">WB03_NA08</strain>
    </source>
</reference>
<protein>
    <submittedName>
        <fullName evidence="7">MATE family efflux transporter</fullName>
    </submittedName>
</protein>
<feature type="transmembrane region" description="Helical" evidence="6">
    <location>
        <begin position="260"/>
        <end position="280"/>
    </location>
</feature>
<keyword evidence="5 6" id="KW-0472">Membrane</keyword>
<keyword evidence="8" id="KW-1185">Reference proteome</keyword>
<feature type="transmembrane region" description="Helical" evidence="6">
    <location>
        <begin position="358"/>
        <end position="380"/>
    </location>
</feature>
<evidence type="ECO:0000256" key="2">
    <source>
        <dbReference type="ARBA" id="ARBA00010199"/>
    </source>
</evidence>
<evidence type="ECO:0000256" key="6">
    <source>
        <dbReference type="SAM" id="Phobius"/>
    </source>
</evidence>
<evidence type="ECO:0000256" key="4">
    <source>
        <dbReference type="ARBA" id="ARBA00022989"/>
    </source>
</evidence>
<feature type="transmembrane region" description="Helical" evidence="6">
    <location>
        <begin position="286"/>
        <end position="312"/>
    </location>
</feature>
<feature type="transmembrane region" description="Helical" evidence="6">
    <location>
        <begin position="145"/>
        <end position="164"/>
    </location>
</feature>
<feature type="transmembrane region" description="Helical" evidence="6">
    <location>
        <begin position="102"/>
        <end position="125"/>
    </location>
</feature>
<dbReference type="AlphaFoldDB" id="A0A6N7VUA2"/>
<proteinExistence type="inferred from homology"/>
<feature type="transmembrane region" description="Helical" evidence="6">
    <location>
        <begin position="392"/>
        <end position="415"/>
    </location>
</feature>
<evidence type="ECO:0000256" key="3">
    <source>
        <dbReference type="ARBA" id="ARBA00022692"/>
    </source>
</evidence>
<evidence type="ECO:0000256" key="5">
    <source>
        <dbReference type="ARBA" id="ARBA00023136"/>
    </source>
</evidence>